<evidence type="ECO:0000313" key="1">
    <source>
        <dbReference type="EMBL" id="TCJ00426.1"/>
    </source>
</evidence>
<sequence length="93" mass="11006">MYKHINEAIDKIIEFHKTLDPKKHNMTKEEAHYYIQGLEVAKQLVEQTQEIDTGELAFETFENVVRNLSAELDQYDMEEIIGDVFMEKEKETI</sequence>
<keyword evidence="2" id="KW-1185">Reference proteome</keyword>
<dbReference type="OrthoDB" id="9939019at2"/>
<reference evidence="1 2" key="1">
    <citation type="submission" date="2019-03" db="EMBL/GenBank/DDBJ databases">
        <authorList>
            <person name="Jensen L."/>
            <person name="Storgaard J."/>
            <person name="Sulaj E."/>
            <person name="Schramm A."/>
            <person name="Marshall I.P.G."/>
        </authorList>
    </citation>
    <scope>NUCLEOTIDE SEQUENCE [LARGE SCALE GENOMIC DNA]</scope>
    <source>
        <strain evidence="1 2">2017H2G3</strain>
    </source>
</reference>
<dbReference type="EMBL" id="SJTH01000121">
    <property type="protein sequence ID" value="TCJ00426.1"/>
    <property type="molecule type" value="Genomic_DNA"/>
</dbReference>
<organism evidence="1 2">
    <name type="scientific">Cytobacillus praedii</name>
    <dbReference type="NCBI Taxonomy" id="1742358"/>
    <lineage>
        <taxon>Bacteria</taxon>
        <taxon>Bacillati</taxon>
        <taxon>Bacillota</taxon>
        <taxon>Bacilli</taxon>
        <taxon>Bacillales</taxon>
        <taxon>Bacillaceae</taxon>
        <taxon>Cytobacillus</taxon>
    </lineage>
</organism>
<comment type="caution">
    <text evidence="1">The sequence shown here is derived from an EMBL/GenBank/DDBJ whole genome shotgun (WGS) entry which is preliminary data.</text>
</comment>
<accession>A0A4R1AT24</accession>
<gene>
    <name evidence="1" type="ORF">E0Y62_26900</name>
</gene>
<dbReference type="RefSeq" id="WP_131239665.1">
    <property type="nucleotide sequence ID" value="NZ_SJTH01000121.1"/>
</dbReference>
<proteinExistence type="predicted"/>
<dbReference type="Proteomes" id="UP000293846">
    <property type="component" value="Unassembled WGS sequence"/>
</dbReference>
<name>A0A4R1AT24_9BACI</name>
<protein>
    <submittedName>
        <fullName evidence="1">Uncharacterized protein</fullName>
    </submittedName>
</protein>
<evidence type="ECO:0000313" key="2">
    <source>
        <dbReference type="Proteomes" id="UP000293846"/>
    </source>
</evidence>
<dbReference type="AlphaFoldDB" id="A0A4R1AT24"/>